<dbReference type="GO" id="GO:0000209">
    <property type="term" value="P:protein polyubiquitination"/>
    <property type="evidence" value="ECO:0007669"/>
    <property type="project" value="TreeGrafter"/>
</dbReference>
<evidence type="ECO:0000256" key="2">
    <source>
        <dbReference type="ARBA" id="ARBA00022771"/>
    </source>
</evidence>
<feature type="region of interest" description="Disordered" evidence="5">
    <location>
        <begin position="809"/>
        <end position="834"/>
    </location>
</feature>
<feature type="region of interest" description="Disordered" evidence="5">
    <location>
        <begin position="104"/>
        <end position="149"/>
    </location>
</feature>
<feature type="domain" description="UBR-type" evidence="6">
    <location>
        <begin position="693"/>
        <end position="761"/>
    </location>
</feature>
<feature type="compositionally biased region" description="Acidic residues" evidence="5">
    <location>
        <begin position="1187"/>
        <end position="1198"/>
    </location>
</feature>
<keyword evidence="3" id="KW-0862">Zinc</keyword>
<feature type="compositionally biased region" description="Low complexity" evidence="5">
    <location>
        <begin position="116"/>
        <end position="130"/>
    </location>
</feature>
<dbReference type="GO" id="GO:0090263">
    <property type="term" value="P:positive regulation of canonical Wnt signaling pathway"/>
    <property type="evidence" value="ECO:0007669"/>
    <property type="project" value="TreeGrafter"/>
</dbReference>
<evidence type="ECO:0000256" key="5">
    <source>
        <dbReference type="SAM" id="MobiDB-lite"/>
    </source>
</evidence>
<feature type="compositionally biased region" description="Acidic residues" evidence="5">
    <location>
        <begin position="1093"/>
        <end position="1108"/>
    </location>
</feature>
<dbReference type="GO" id="GO:0008270">
    <property type="term" value="F:zinc ion binding"/>
    <property type="evidence" value="ECO:0007669"/>
    <property type="project" value="UniProtKB-KW"/>
</dbReference>
<feature type="compositionally biased region" description="Basic and acidic residues" evidence="5">
    <location>
        <begin position="809"/>
        <end position="820"/>
    </location>
</feature>
<protein>
    <submittedName>
        <fullName evidence="7">Ubiquitin protein ligase E3 component n-recognin 5</fullName>
    </submittedName>
</protein>
<dbReference type="GO" id="GO:0005737">
    <property type="term" value="C:cytoplasm"/>
    <property type="evidence" value="ECO:0007669"/>
    <property type="project" value="TreeGrafter"/>
</dbReference>
<feature type="compositionally biased region" description="Low complexity" evidence="5">
    <location>
        <begin position="1224"/>
        <end position="1247"/>
    </location>
</feature>
<proteinExistence type="predicted"/>
<sequence>VCMRNNPVYQAGAVAFSVSSGVPKVGVLQESVWNMNDCCRFRVCSPDGLRALDRLAKASDTNKNHPSITISILILEIVISSECQCSVARLNNGCCHVSEQKQDNVRTEMGPPPSPASTCSDTSSIASSASLPYKRKRPTASSREEEKHNEEQWNLKEVVFVEDVKSVPVGKVLKVDGAYVAVRFPGANGPVASAVVVPPAPGPDPDPTSLLQDCRLLRIDELQVVKSGGAPKVPDCFQRAPRKMCVPDKADILALNVDAKGVHTVLRSGTWVRYCLFDLATCKPEQENNFPTSSAALLGQDEHNIAIYSAGQESPVILRDGNGTLYPLARDCMGGIRDPDWLDLPPVRSLGVGLHALTNLPANSSIKKKATVIVMAIEKQPLLTPVLRCDYEACRLALLGMEQSLLMELDAGEVENIPHERCDGNRNVLHACVSTCFPTSNKEAKEEEAPGPCYARGVVTWSVVNDVFTIFPRMYLLAISFGLRLIKFNICKNFASTNLMAVCDFPSMPPKLSLRLREMMRRPPRPPPGLGSHDAGAAAAAEHAEQVPPPPPIPTFSWLPEPPQFDVMKFIKEHVSGVRPGPSTGAPSLAGSSKEASASEPKDRKATAHAILKLLCETSLLKFYMRELLSAKDARGMTPFMLAVSGRAYPAAITVLETAFVLSTENRDDFMSMICPTGTNPDDSPLYVLCCNDTCSFTWTGAEHINQDIFECRTCGLLESLCCCTECARVCHKGHDCKLKRTSPTAYCDCWEKCKCKTLIAGQKAARLELLHRLLTTTDLVTRPNSRGEHLLLFLVQTVARQMVEHCQYRPPRGRDERTRKPAGADGKTSDSETHHELWEEMEADMPDHDLEPPRFAQQALERVLKDWNAVKSMITFGSQENKDPSVPAEYWGPTTDIGEEQVYLSQQSGTIRLDCFTHCLLVKCSDMGLLDTLLTTLVTELQNKYTPGRREEAVAVTRRFLRSVARIFVILSVEMASSKKKNHPRSNFVPQPIGKCKRVFQALLPLAVEELCHVAESLIVPVRMGVARPTAPFALVSTSLDAMQGSEEIFSVEPLPPRPAADDSSSQQSAYMAHAAQQRRGGPAPVARGRDDEADELVSADVEEVEVVEGVVGEEDHHEEAEENPEAEGHHDDHDEDASDMELDLLAETESDSESNHSNQDNASGRRSVVTAATAGSEAGVPAFFSEDDSQSDESSDSESSSSPTEEEEQDGFLQDEPLERTANSAHASSAAQAPRSMQWAVRTPQPQRPPPPTSAATTSVTSSGGLIYIDPNSLRRSTTLGSNAVAAAAALEAGNSSSYLTSASGLARAYSIVVRQVSDLMGLLPKYYHLVASQLPSSLTLRFQDAVHLQKYVEEHLVLTWNWMVSVMDSTEAQLRYGSALASAGDPSHPSHPLHASQNPARRERERPNPRDDAALRGLESRRLSARGDFLTYALSLMRAHKDEHSDILPLLDVCSLKHVAYVFQALIYWIK</sequence>
<dbReference type="GO" id="GO:0005634">
    <property type="term" value="C:nucleus"/>
    <property type="evidence" value="ECO:0007669"/>
    <property type="project" value="TreeGrafter"/>
</dbReference>
<dbReference type="GO" id="GO:0034450">
    <property type="term" value="F:ubiquitin-ubiquitin ligase activity"/>
    <property type="evidence" value="ECO:0007669"/>
    <property type="project" value="TreeGrafter"/>
</dbReference>
<feature type="region of interest" description="Disordered" evidence="5">
    <location>
        <begin position="1383"/>
        <end position="1420"/>
    </location>
</feature>
<feature type="region of interest" description="Disordered" evidence="5">
    <location>
        <begin position="580"/>
        <end position="603"/>
    </location>
</feature>
<dbReference type="GeneTree" id="ENSGT00940000156357"/>
<dbReference type="PROSITE" id="PS51157">
    <property type="entry name" value="ZF_UBR"/>
    <property type="match status" value="1"/>
</dbReference>
<dbReference type="SMART" id="SM00396">
    <property type="entry name" value="ZnF_UBR1"/>
    <property type="match status" value="1"/>
</dbReference>
<evidence type="ECO:0000313" key="7">
    <source>
        <dbReference type="Ensembl" id="ENSPMAP00000002558.1"/>
    </source>
</evidence>
<dbReference type="InterPro" id="IPR047503">
    <property type="entry name" value="UBR-box_UBR5"/>
</dbReference>
<feature type="region of interest" description="Disordered" evidence="5">
    <location>
        <begin position="1051"/>
        <end position="1264"/>
    </location>
</feature>
<evidence type="ECO:0000256" key="3">
    <source>
        <dbReference type="ARBA" id="ARBA00022833"/>
    </source>
</evidence>
<dbReference type="PANTHER" id="PTHR46276:SF1">
    <property type="entry name" value="E3 UBIQUITIN-PROTEIN LIGASE UBR5"/>
    <property type="match status" value="1"/>
</dbReference>
<feature type="region of interest" description="Disordered" evidence="5">
    <location>
        <begin position="521"/>
        <end position="555"/>
    </location>
</feature>
<evidence type="ECO:0000259" key="6">
    <source>
        <dbReference type="PROSITE" id="PS51157"/>
    </source>
</evidence>
<dbReference type="PANTHER" id="PTHR46276">
    <property type="entry name" value="E3 UBIQUITIN-PROTEIN LIGASE UBR5"/>
    <property type="match status" value="1"/>
</dbReference>
<name>S4RBH7_PETMA</name>
<dbReference type="CDD" id="cd19675">
    <property type="entry name" value="UBR-box_UBR5"/>
    <property type="match status" value="1"/>
</dbReference>
<feature type="zinc finger region" description="UBR-type" evidence="4">
    <location>
        <begin position="693"/>
        <end position="761"/>
    </location>
</feature>
<feature type="compositionally biased region" description="Polar residues" evidence="5">
    <location>
        <begin position="1157"/>
        <end position="1166"/>
    </location>
</feature>
<keyword evidence="2" id="KW-0863">Zinc-finger</keyword>
<keyword evidence="1" id="KW-0479">Metal-binding</keyword>
<organism evidence="7">
    <name type="scientific">Petromyzon marinus</name>
    <name type="common">Sea lamprey</name>
    <dbReference type="NCBI Taxonomy" id="7757"/>
    <lineage>
        <taxon>Eukaryota</taxon>
        <taxon>Metazoa</taxon>
        <taxon>Chordata</taxon>
        <taxon>Craniata</taxon>
        <taxon>Vertebrata</taxon>
        <taxon>Cyclostomata</taxon>
        <taxon>Hyperoartia</taxon>
        <taxon>Petromyzontiformes</taxon>
        <taxon>Petromyzontidae</taxon>
        <taxon>Petromyzon</taxon>
    </lineage>
</organism>
<evidence type="ECO:0000256" key="4">
    <source>
        <dbReference type="PROSITE-ProRule" id="PRU00508"/>
    </source>
</evidence>
<accession>S4RBH7</accession>
<feature type="compositionally biased region" description="Low complexity" evidence="5">
    <location>
        <begin position="530"/>
        <end position="541"/>
    </location>
</feature>
<dbReference type="InterPro" id="IPR003126">
    <property type="entry name" value="Znf_UBR"/>
</dbReference>
<reference evidence="7" key="1">
    <citation type="submission" date="2025-08" db="UniProtKB">
        <authorList>
            <consortium name="Ensembl"/>
        </authorList>
    </citation>
    <scope>IDENTIFICATION</scope>
</reference>
<feature type="compositionally biased region" description="Basic and acidic residues" evidence="5">
    <location>
        <begin position="1403"/>
        <end position="1420"/>
    </location>
</feature>
<dbReference type="Ensembl" id="ENSPMAT00000002570.1">
    <property type="protein sequence ID" value="ENSPMAP00000002558.1"/>
    <property type="gene ID" value="ENSPMAG00000002321.1"/>
</dbReference>
<feature type="compositionally biased region" description="Acidic residues" evidence="5">
    <location>
        <begin position="1135"/>
        <end position="1154"/>
    </location>
</feature>
<reference evidence="7" key="2">
    <citation type="submission" date="2025-09" db="UniProtKB">
        <authorList>
            <consortium name="Ensembl"/>
        </authorList>
    </citation>
    <scope>IDENTIFICATION</scope>
</reference>
<evidence type="ECO:0000256" key="1">
    <source>
        <dbReference type="ARBA" id="ARBA00022723"/>
    </source>
</evidence>